<dbReference type="Proteomes" id="UP000004994">
    <property type="component" value="Chromosome 2"/>
</dbReference>
<dbReference type="PANTHER" id="PTHR11439:SF497">
    <property type="entry name" value="CYSTEINE-RICH RLK (RECEPTOR-LIKE PROTEIN KINASE) 8"/>
    <property type="match status" value="1"/>
</dbReference>
<protein>
    <recommendedName>
        <fullName evidence="3">Reverse transcriptase zinc-binding domain-containing protein</fullName>
    </recommendedName>
</protein>
<evidence type="ECO:0000313" key="2">
    <source>
        <dbReference type="Proteomes" id="UP000004994"/>
    </source>
</evidence>
<organism evidence="1">
    <name type="scientific">Solanum lycopersicum</name>
    <name type="common">Tomato</name>
    <name type="synonym">Lycopersicon esculentum</name>
    <dbReference type="NCBI Taxonomy" id="4081"/>
    <lineage>
        <taxon>Eukaryota</taxon>
        <taxon>Viridiplantae</taxon>
        <taxon>Streptophyta</taxon>
        <taxon>Embryophyta</taxon>
        <taxon>Tracheophyta</taxon>
        <taxon>Spermatophyta</taxon>
        <taxon>Magnoliopsida</taxon>
        <taxon>eudicotyledons</taxon>
        <taxon>Gunneridae</taxon>
        <taxon>Pentapetalae</taxon>
        <taxon>asterids</taxon>
        <taxon>lamiids</taxon>
        <taxon>Solanales</taxon>
        <taxon>Solanaceae</taxon>
        <taxon>Solanoideae</taxon>
        <taxon>Solaneae</taxon>
        <taxon>Solanum</taxon>
        <taxon>Solanum subgen. Lycopersicon</taxon>
    </lineage>
</organism>
<evidence type="ECO:0008006" key="3">
    <source>
        <dbReference type="Google" id="ProtNLM"/>
    </source>
</evidence>
<sequence>MAECLTSVKTLDSCHLHLVANCCIVRYFLGRSPRGLFFSDGFEIQLNAFRDFDWAGCPDTRRYVMGWCRFLGDSLLFWKGKNQDRVSKSSTKNEYRAMSTCLLTSTITKGRLLATALAYECPWLQRIRATGLRVRREAYVFLELFNTLSILFRKGS</sequence>
<evidence type="ECO:0000313" key="1">
    <source>
        <dbReference type="EnsemblPlants" id="Solyc02g032015.1.1"/>
    </source>
</evidence>
<keyword evidence="2" id="KW-1185">Reference proteome</keyword>
<dbReference type="Gramene" id="Solyc02g032015.1.1">
    <property type="protein sequence ID" value="Solyc02g032015.1.1"/>
    <property type="gene ID" value="Solyc02g032015.1"/>
</dbReference>
<accession>A0A3Q7EX03</accession>
<reference evidence="1" key="2">
    <citation type="submission" date="2019-01" db="UniProtKB">
        <authorList>
            <consortium name="EnsemblPlants"/>
        </authorList>
    </citation>
    <scope>IDENTIFICATION</scope>
    <source>
        <strain evidence="1">cv. Heinz 1706</strain>
    </source>
</reference>
<dbReference type="PANTHER" id="PTHR11439">
    <property type="entry name" value="GAG-POL-RELATED RETROTRANSPOSON"/>
    <property type="match status" value="1"/>
</dbReference>
<dbReference type="InParanoid" id="A0A3Q7EX03"/>
<dbReference type="AlphaFoldDB" id="A0A3Q7EX03"/>
<name>A0A3Q7EX03_SOLLC</name>
<reference evidence="1" key="1">
    <citation type="journal article" date="2012" name="Nature">
        <title>The tomato genome sequence provides insights into fleshy fruit evolution.</title>
        <authorList>
            <consortium name="Tomato Genome Consortium"/>
        </authorList>
    </citation>
    <scope>NUCLEOTIDE SEQUENCE [LARGE SCALE GENOMIC DNA]</scope>
    <source>
        <strain evidence="1">cv. Heinz 1706</strain>
    </source>
</reference>
<dbReference type="CDD" id="cd09272">
    <property type="entry name" value="RNase_HI_RT_Ty1"/>
    <property type="match status" value="1"/>
</dbReference>
<dbReference type="STRING" id="4081.A0A3Q7EX03"/>
<proteinExistence type="predicted"/>
<dbReference type="EnsemblPlants" id="Solyc02g032015.1.1">
    <property type="protein sequence ID" value="Solyc02g032015.1.1"/>
    <property type="gene ID" value="Solyc02g032015.1"/>
</dbReference>